<evidence type="ECO:0000259" key="1">
    <source>
        <dbReference type="Pfam" id="PF00561"/>
    </source>
</evidence>
<organism evidence="2">
    <name type="scientific">anaerobic digester metagenome</name>
    <dbReference type="NCBI Taxonomy" id="1263854"/>
    <lineage>
        <taxon>unclassified sequences</taxon>
        <taxon>metagenomes</taxon>
        <taxon>ecological metagenomes</taxon>
    </lineage>
</organism>
<dbReference type="PRINTS" id="PR00412">
    <property type="entry name" value="EPOXHYDRLASE"/>
</dbReference>
<feature type="domain" description="AB hydrolase-1" evidence="1">
    <location>
        <begin position="37"/>
        <end position="147"/>
    </location>
</feature>
<dbReference type="InterPro" id="IPR029058">
    <property type="entry name" value="AB_hydrolase_fold"/>
</dbReference>
<dbReference type="PRINTS" id="PR00111">
    <property type="entry name" value="ABHYDROLASE"/>
</dbReference>
<keyword evidence="2" id="KW-0378">Hydrolase</keyword>
<dbReference type="GO" id="GO:0016020">
    <property type="term" value="C:membrane"/>
    <property type="evidence" value="ECO:0007669"/>
    <property type="project" value="TreeGrafter"/>
</dbReference>
<dbReference type="InterPro" id="IPR050266">
    <property type="entry name" value="AB_hydrolase_sf"/>
</dbReference>
<dbReference type="Gene3D" id="3.40.50.1820">
    <property type="entry name" value="alpha/beta hydrolase"/>
    <property type="match status" value="1"/>
</dbReference>
<evidence type="ECO:0000313" key="2">
    <source>
        <dbReference type="EMBL" id="VFU17935.1"/>
    </source>
</evidence>
<dbReference type="EC" id="3.7.1.8" evidence="2"/>
<name>A0A485M3U4_9ZZZZ</name>
<gene>
    <name evidence="2" type="primary">bphD</name>
    <name evidence="2" type="ORF">SCFA_750007</name>
</gene>
<dbReference type="SUPFAM" id="SSF53474">
    <property type="entry name" value="alpha/beta-Hydrolases"/>
    <property type="match status" value="1"/>
</dbReference>
<dbReference type="GO" id="GO:0016787">
    <property type="term" value="F:hydrolase activity"/>
    <property type="evidence" value="ECO:0007669"/>
    <property type="project" value="UniProtKB-KW"/>
</dbReference>
<dbReference type="Pfam" id="PF00561">
    <property type="entry name" value="Abhydrolase_1"/>
    <property type="match status" value="1"/>
</dbReference>
<reference evidence="2" key="1">
    <citation type="submission" date="2019-03" db="EMBL/GenBank/DDBJ databases">
        <authorList>
            <person name="Hao L."/>
        </authorList>
    </citation>
    <scope>NUCLEOTIDE SEQUENCE</scope>
</reference>
<dbReference type="AlphaFoldDB" id="A0A485M3U4"/>
<proteinExistence type="predicted"/>
<sequence>MRAGTGFSRYLKTIDSGFLMLDSFMIHYLRTGTGGSPLILVHGGGMWLYSFRHNIPALSAHFSVFALDMPGYGYTLPLSARRCYGLEDTSKVLLQFMDRLGIDRASFLGHSWGGGWVLHFAHRHPERVEKLVLVASSGLDVRDVIEWELLKCPLLGPLLLQLVTPGTVKKRLRRSFHHRELVTAEMVSEVYLPLKFAHNIRFQTLIARHQDWSATERILPEIRHPALVIWGENDRYLPLELLGRFEKRMKNARPHLLNRCGHSAHEEYPEEVNSLITCFLAGKPS</sequence>
<dbReference type="InterPro" id="IPR000073">
    <property type="entry name" value="AB_hydrolase_1"/>
</dbReference>
<dbReference type="EMBL" id="CAADRM010000142">
    <property type="protein sequence ID" value="VFU17935.1"/>
    <property type="molecule type" value="Genomic_DNA"/>
</dbReference>
<dbReference type="PANTHER" id="PTHR43798:SF33">
    <property type="entry name" value="HYDROLASE, PUTATIVE (AFU_ORTHOLOGUE AFUA_2G14860)-RELATED"/>
    <property type="match status" value="1"/>
</dbReference>
<dbReference type="PANTHER" id="PTHR43798">
    <property type="entry name" value="MONOACYLGLYCEROL LIPASE"/>
    <property type="match status" value="1"/>
</dbReference>
<accession>A0A485M3U4</accession>
<dbReference type="InterPro" id="IPR000639">
    <property type="entry name" value="Epox_hydrolase-like"/>
</dbReference>
<protein>
    <submittedName>
        <fullName evidence="2">2-hydroxy-6-oxo-6-phenylhexa-2,4-dienoate hydrolase</fullName>
        <ecNumber evidence="2">3.7.1.8</ecNumber>
    </submittedName>
</protein>